<proteinExistence type="predicted"/>
<name>A0A1J5TSF5_9ZZZZ</name>
<gene>
    <name evidence="1" type="ORF">GALL_40580</name>
</gene>
<evidence type="ECO:0000313" key="1">
    <source>
        <dbReference type="EMBL" id="OIR14942.1"/>
    </source>
</evidence>
<protein>
    <recommendedName>
        <fullName evidence="2">BioF2-like acetyltransferase domain-containing protein</fullName>
    </recommendedName>
</protein>
<comment type="caution">
    <text evidence="1">The sequence shown here is derived from an EMBL/GenBank/DDBJ whole genome shotgun (WGS) entry which is preliminary data.</text>
</comment>
<reference evidence="1" key="1">
    <citation type="submission" date="2016-10" db="EMBL/GenBank/DDBJ databases">
        <title>Sequence of Gallionella enrichment culture.</title>
        <authorList>
            <person name="Poehlein A."/>
            <person name="Muehling M."/>
            <person name="Daniel R."/>
        </authorList>
    </citation>
    <scope>NUCLEOTIDE SEQUENCE</scope>
</reference>
<sequence>MNDPTEISWNRFLVEGLLGSAQLIQNANVGVEPFAMAGTTVPLVTNRDGDARCSWVASLRNSYGPYARTETDIVRMNRWLRPLYVAASLAAEQLMIAGGLSGGVFLNNWLLATNLYGPRFNSDAILSSIEDLCRSNPGQPVVVRSLTPPLHREMIRDLAAAGFMLMPSRQVWIVSDPASREWRRHRDARRDLELAESTREEWAWVGSSEFSAEDYRRALELYQQLYRRRYPRFNPDYKPEFLRIGADTGFLEVFGLRSAEGGPLVGFIGMAHRGHQTCTPLLGYDLAMPASAGLYRRLMLRGFLTCERRGALFHCSAGAGLYKYNRGAQSSVEFAAVWANHLPAYRRAHLRVLAKAVSKFVVPYLETHRC</sequence>
<evidence type="ECO:0008006" key="2">
    <source>
        <dbReference type="Google" id="ProtNLM"/>
    </source>
</evidence>
<dbReference type="AlphaFoldDB" id="A0A1J5TSF5"/>
<organism evidence="1">
    <name type="scientific">mine drainage metagenome</name>
    <dbReference type="NCBI Taxonomy" id="410659"/>
    <lineage>
        <taxon>unclassified sequences</taxon>
        <taxon>metagenomes</taxon>
        <taxon>ecological metagenomes</taxon>
    </lineage>
</organism>
<accession>A0A1J5TSF5</accession>
<dbReference type="EMBL" id="MLJW01000010">
    <property type="protein sequence ID" value="OIR14942.1"/>
    <property type="molecule type" value="Genomic_DNA"/>
</dbReference>